<reference evidence="2" key="1">
    <citation type="submission" date="2018-05" db="EMBL/GenBank/DDBJ databases">
        <title>Draft genome of Mucuna pruriens seed.</title>
        <authorList>
            <person name="Nnadi N.E."/>
            <person name="Vos R."/>
            <person name="Hasami M.H."/>
            <person name="Devisetty U.K."/>
            <person name="Aguiy J.C."/>
        </authorList>
    </citation>
    <scope>NUCLEOTIDE SEQUENCE [LARGE SCALE GENOMIC DNA]</scope>
    <source>
        <strain evidence="2">JCA_2017</strain>
    </source>
</reference>
<organism evidence="2 3">
    <name type="scientific">Mucuna pruriens</name>
    <name type="common">Velvet bean</name>
    <name type="synonym">Dolichos pruriens</name>
    <dbReference type="NCBI Taxonomy" id="157652"/>
    <lineage>
        <taxon>Eukaryota</taxon>
        <taxon>Viridiplantae</taxon>
        <taxon>Streptophyta</taxon>
        <taxon>Embryophyta</taxon>
        <taxon>Tracheophyta</taxon>
        <taxon>Spermatophyta</taxon>
        <taxon>Magnoliopsida</taxon>
        <taxon>eudicotyledons</taxon>
        <taxon>Gunneridae</taxon>
        <taxon>Pentapetalae</taxon>
        <taxon>rosids</taxon>
        <taxon>fabids</taxon>
        <taxon>Fabales</taxon>
        <taxon>Fabaceae</taxon>
        <taxon>Papilionoideae</taxon>
        <taxon>50 kb inversion clade</taxon>
        <taxon>NPAAA clade</taxon>
        <taxon>indigoferoid/millettioid clade</taxon>
        <taxon>Phaseoleae</taxon>
        <taxon>Mucuna</taxon>
    </lineage>
</organism>
<feature type="compositionally biased region" description="Polar residues" evidence="1">
    <location>
        <begin position="19"/>
        <end position="31"/>
    </location>
</feature>
<evidence type="ECO:0000313" key="2">
    <source>
        <dbReference type="EMBL" id="RDX64343.1"/>
    </source>
</evidence>
<feature type="region of interest" description="Disordered" evidence="1">
    <location>
        <begin position="17"/>
        <end position="43"/>
    </location>
</feature>
<dbReference type="PANTHER" id="PTHR35046:SF9">
    <property type="entry name" value="RNA-DIRECTED DNA POLYMERASE"/>
    <property type="match status" value="1"/>
</dbReference>
<sequence>MYQYVEFQEMVYQRRNSLDKNSNSSSFPWKNNSKRKVVGSHSKVLNSKKKSKGHIVSQCPNKRTMIMKDSGEVETNEESDNDLMSFLEDDNEELLHDGDLLIVQRVLNMQEKGENEAQGENIFCTRYLVQGKVCSMIIDGGSCTNVAITILVEKLNLQTAKHHMPYKLQ</sequence>
<evidence type="ECO:0008006" key="4">
    <source>
        <dbReference type="Google" id="ProtNLM"/>
    </source>
</evidence>
<evidence type="ECO:0000256" key="1">
    <source>
        <dbReference type="SAM" id="MobiDB-lite"/>
    </source>
</evidence>
<dbReference type="OrthoDB" id="695705at2759"/>
<comment type="caution">
    <text evidence="2">The sequence shown here is derived from an EMBL/GenBank/DDBJ whole genome shotgun (WGS) entry which is preliminary data.</text>
</comment>
<dbReference type="EMBL" id="QJKJ01014432">
    <property type="protein sequence ID" value="RDX64343.1"/>
    <property type="molecule type" value="Genomic_DNA"/>
</dbReference>
<accession>A0A371EE74</accession>
<gene>
    <name evidence="2" type="ORF">CR513_57112</name>
</gene>
<protein>
    <recommendedName>
        <fullName evidence="4">Retrotransposon gag domain-containing protein</fullName>
    </recommendedName>
</protein>
<proteinExistence type="predicted"/>
<evidence type="ECO:0000313" key="3">
    <source>
        <dbReference type="Proteomes" id="UP000257109"/>
    </source>
</evidence>
<keyword evidence="3" id="KW-1185">Reference proteome</keyword>
<dbReference type="AlphaFoldDB" id="A0A371EE74"/>
<dbReference type="PANTHER" id="PTHR35046">
    <property type="entry name" value="ZINC KNUCKLE (CCHC-TYPE) FAMILY PROTEIN"/>
    <property type="match status" value="1"/>
</dbReference>
<dbReference type="Proteomes" id="UP000257109">
    <property type="component" value="Unassembled WGS sequence"/>
</dbReference>
<feature type="non-terminal residue" evidence="2">
    <location>
        <position position="1"/>
    </location>
</feature>
<name>A0A371EE74_MUCPR</name>